<accession>A0A285IYC4</accession>
<evidence type="ECO:0000256" key="1">
    <source>
        <dbReference type="SAM" id="MobiDB-lite"/>
    </source>
</evidence>
<dbReference type="OrthoDB" id="9791748at2"/>
<dbReference type="RefSeq" id="WP_097323007.1">
    <property type="nucleotide sequence ID" value="NZ_OBDY01000013.1"/>
</dbReference>
<reference evidence="2 3" key="1">
    <citation type="submission" date="2017-09" db="EMBL/GenBank/DDBJ databases">
        <authorList>
            <person name="Ehlers B."/>
            <person name="Leendertz F.H."/>
        </authorList>
    </citation>
    <scope>NUCLEOTIDE SEQUENCE [LARGE SCALE GENOMIC DNA]</scope>
    <source>
        <strain evidence="2 3">CGMCC 4.6857</strain>
    </source>
</reference>
<keyword evidence="3" id="KW-1185">Reference proteome</keyword>
<evidence type="ECO:0008006" key="4">
    <source>
        <dbReference type="Google" id="ProtNLM"/>
    </source>
</evidence>
<name>A0A285IYC4_9ACTN</name>
<dbReference type="InterPro" id="IPR025566">
    <property type="entry name" value="DUF4331"/>
</dbReference>
<proteinExistence type="predicted"/>
<gene>
    <name evidence="2" type="ORF">SAMN05421748_113149</name>
</gene>
<dbReference type="Pfam" id="PF14224">
    <property type="entry name" value="DUF4331"/>
    <property type="match status" value="2"/>
</dbReference>
<feature type="region of interest" description="Disordered" evidence="1">
    <location>
        <begin position="305"/>
        <end position="336"/>
    </location>
</feature>
<dbReference type="AlphaFoldDB" id="A0A285IYC4"/>
<evidence type="ECO:0000313" key="3">
    <source>
        <dbReference type="Proteomes" id="UP000219612"/>
    </source>
</evidence>
<feature type="compositionally biased region" description="Pro residues" evidence="1">
    <location>
        <begin position="326"/>
        <end position="336"/>
    </location>
</feature>
<dbReference type="Proteomes" id="UP000219612">
    <property type="component" value="Unassembled WGS sequence"/>
</dbReference>
<dbReference type="EMBL" id="OBDY01000013">
    <property type="protein sequence ID" value="SNY52984.1"/>
    <property type="molecule type" value="Genomic_DNA"/>
</dbReference>
<organism evidence="2 3">
    <name type="scientific">Paractinoplanes atraurantiacus</name>
    <dbReference type="NCBI Taxonomy" id="1036182"/>
    <lineage>
        <taxon>Bacteria</taxon>
        <taxon>Bacillati</taxon>
        <taxon>Actinomycetota</taxon>
        <taxon>Actinomycetes</taxon>
        <taxon>Micromonosporales</taxon>
        <taxon>Micromonosporaceae</taxon>
        <taxon>Paractinoplanes</taxon>
    </lineage>
</organism>
<sequence length="336" mass="36714">MSDHISGPRALAEPIADITDVYAFPSPENPGHLVLVMNTLPFAPYDARHSDGLIYRFRLKPLPDGVPLVFDCVFSASGEVECQGPLAVVRAFAGPRWDPFILDAPAALRTVATGQLAFTDPSAIYLDGKNVLSIVLEIDCAGHSLLGVVAETLTRGRHNVRIERTGRPEVKNLLLGPKQFDRVNRDLEIRDLYNMEDAFHLADGYLGAYRARLDANLAFWDGLDGRTDWPVGPDGRHPLTDFFLADHLVVDVTKPYAESGSFLEIERAGLAGNPHRTCGGRSLNDDAMDTLFTFLINGGAGPVIRDGVDRSSRPATRTFPYLAEPNPDPPKPPAHL</sequence>
<evidence type="ECO:0000313" key="2">
    <source>
        <dbReference type="EMBL" id="SNY52984.1"/>
    </source>
</evidence>
<protein>
    <recommendedName>
        <fullName evidence="4">DUF4331 domain-containing protein</fullName>
    </recommendedName>
</protein>